<evidence type="ECO:0000256" key="2">
    <source>
        <dbReference type="ARBA" id="ARBA00022884"/>
    </source>
</evidence>
<dbReference type="AlphaFoldDB" id="A0A7X9HSF8"/>
<keyword evidence="2 3" id="KW-0694">RNA-binding</keyword>
<gene>
    <name evidence="3" type="primary">khpA</name>
    <name evidence="4" type="ORF">GYA37_02030</name>
</gene>
<comment type="subunit">
    <text evidence="3">Forms a complex with KhpB.</text>
</comment>
<reference evidence="4 5" key="1">
    <citation type="journal article" date="2020" name="Biotechnol. Biofuels">
        <title>New insights from the biogas microbiome by comprehensive genome-resolved metagenomics of nearly 1600 species originating from multiple anaerobic digesters.</title>
        <authorList>
            <person name="Campanaro S."/>
            <person name="Treu L."/>
            <person name="Rodriguez-R L.M."/>
            <person name="Kovalovszki A."/>
            <person name="Ziels R.M."/>
            <person name="Maus I."/>
            <person name="Zhu X."/>
            <person name="Kougias P.G."/>
            <person name="Basile A."/>
            <person name="Luo G."/>
            <person name="Schluter A."/>
            <person name="Konstantinidis K.T."/>
            <person name="Angelidaki I."/>
        </authorList>
    </citation>
    <scope>NUCLEOTIDE SEQUENCE [LARGE SCALE GENOMIC DNA]</scope>
    <source>
        <strain evidence="4">AS27yjCOA_202</strain>
    </source>
</reference>
<sequence length="78" mass="8941">MKEFLEYLIKEITSKPNEVAVTEIKDDDFYTYSIHVSEEDMGVVIGKEGKTIKALRNLAKAKAIKDNIRIQVILEEVK</sequence>
<keyword evidence="3" id="KW-0133">Cell shape</keyword>
<dbReference type="GO" id="GO:0009252">
    <property type="term" value="P:peptidoglycan biosynthetic process"/>
    <property type="evidence" value="ECO:0007669"/>
    <property type="project" value="UniProtKB-UniRule"/>
</dbReference>
<dbReference type="GO" id="GO:0008360">
    <property type="term" value="P:regulation of cell shape"/>
    <property type="evidence" value="ECO:0007669"/>
    <property type="project" value="UniProtKB-KW"/>
</dbReference>
<dbReference type="GO" id="GO:0071555">
    <property type="term" value="P:cell wall organization"/>
    <property type="evidence" value="ECO:0007669"/>
    <property type="project" value="UniProtKB-KW"/>
</dbReference>
<comment type="function">
    <text evidence="3">A probable RNA chaperone. Forms a complex with KhpB which binds to cellular RNA and controls its expression. Plays a role in peptidoglycan (PG) homeostasis and cell length regulation.</text>
</comment>
<proteinExistence type="inferred from homology"/>
<dbReference type="PROSITE" id="PS50084">
    <property type="entry name" value="KH_TYPE_1"/>
    <property type="match status" value="1"/>
</dbReference>
<comment type="similarity">
    <text evidence="3">Belongs to the KhpA RNA-binding protein family.</text>
</comment>
<dbReference type="SUPFAM" id="SSF54814">
    <property type="entry name" value="Prokaryotic type KH domain (KH-domain type II)"/>
    <property type="match status" value="1"/>
</dbReference>
<keyword evidence="1 3" id="KW-0963">Cytoplasm</keyword>
<comment type="subcellular location">
    <subcellularLocation>
        <location evidence="3">Cytoplasm</location>
    </subcellularLocation>
</comment>
<dbReference type="PANTHER" id="PTHR34654:SF1">
    <property type="entry name" value="RNA-BINDING PROTEIN KHPA"/>
    <property type="match status" value="1"/>
</dbReference>
<evidence type="ECO:0000256" key="3">
    <source>
        <dbReference type="HAMAP-Rule" id="MF_00088"/>
    </source>
</evidence>
<dbReference type="HAMAP" id="MF_00088">
    <property type="entry name" value="KhpA"/>
    <property type="match status" value="1"/>
</dbReference>
<comment type="caution">
    <text evidence="4">The sequence shown here is derived from an EMBL/GenBank/DDBJ whole genome shotgun (WGS) entry which is preliminary data.</text>
</comment>
<dbReference type="GO" id="GO:0003723">
    <property type="term" value="F:RNA binding"/>
    <property type="evidence" value="ECO:0007669"/>
    <property type="project" value="UniProtKB-UniRule"/>
</dbReference>
<dbReference type="Proteomes" id="UP000590542">
    <property type="component" value="Unassembled WGS sequence"/>
</dbReference>
<dbReference type="Pfam" id="PF13083">
    <property type="entry name" value="KH_KhpA-B"/>
    <property type="match status" value="1"/>
</dbReference>
<dbReference type="InterPro" id="IPR015946">
    <property type="entry name" value="KH_dom-like_a/b"/>
</dbReference>
<dbReference type="PANTHER" id="PTHR34654">
    <property type="entry name" value="UPF0109 PROTEIN SCO5592"/>
    <property type="match status" value="1"/>
</dbReference>
<name>A0A7X9HSF8_UNCKA</name>
<evidence type="ECO:0000256" key="1">
    <source>
        <dbReference type="ARBA" id="ARBA00022490"/>
    </source>
</evidence>
<dbReference type="Gene3D" id="3.30.300.20">
    <property type="match status" value="1"/>
</dbReference>
<evidence type="ECO:0000313" key="4">
    <source>
        <dbReference type="EMBL" id="NMB91608.1"/>
    </source>
</evidence>
<dbReference type="InterPro" id="IPR009019">
    <property type="entry name" value="KH_sf_prok-type"/>
</dbReference>
<dbReference type="EMBL" id="JAAZNV010000007">
    <property type="protein sequence ID" value="NMB91608.1"/>
    <property type="molecule type" value="Genomic_DNA"/>
</dbReference>
<protein>
    <recommendedName>
        <fullName evidence="3">RNA-binding protein KhpA</fullName>
    </recommendedName>
    <alternativeName>
        <fullName evidence="3">KH-domain protein A</fullName>
    </alternativeName>
</protein>
<accession>A0A7X9HSF8</accession>
<keyword evidence="3" id="KW-0961">Cell wall biogenesis/degradation</keyword>
<dbReference type="InterPro" id="IPR020627">
    <property type="entry name" value="KhpA"/>
</dbReference>
<keyword evidence="3" id="KW-0143">Chaperone</keyword>
<evidence type="ECO:0000313" key="5">
    <source>
        <dbReference type="Proteomes" id="UP000590542"/>
    </source>
</evidence>
<organism evidence="4 5">
    <name type="scientific">candidate division WWE3 bacterium</name>
    <dbReference type="NCBI Taxonomy" id="2053526"/>
    <lineage>
        <taxon>Bacteria</taxon>
        <taxon>Katanobacteria</taxon>
    </lineage>
</organism>
<dbReference type="CDD" id="cd22533">
    <property type="entry name" value="KH-II_YlqC-like"/>
    <property type="match status" value="1"/>
</dbReference>
<dbReference type="GO" id="GO:0005737">
    <property type="term" value="C:cytoplasm"/>
    <property type="evidence" value="ECO:0007669"/>
    <property type="project" value="UniProtKB-SubCell"/>
</dbReference>